<dbReference type="PROSITE" id="PS00025">
    <property type="entry name" value="P_TREFOIL_1"/>
    <property type="match status" value="1"/>
</dbReference>
<keyword evidence="10" id="KW-1133">Transmembrane helix</keyword>
<dbReference type="Pfam" id="PF00088">
    <property type="entry name" value="Trefoil"/>
    <property type="match status" value="1"/>
</dbReference>
<dbReference type="Proteomes" id="UP001217089">
    <property type="component" value="Unassembled WGS sequence"/>
</dbReference>
<comment type="caution">
    <text evidence="12">The sequence shown here is derived from an EMBL/GenBank/DDBJ whole genome shotgun (WGS) entry which is preliminary data.</text>
</comment>
<evidence type="ECO:0000256" key="9">
    <source>
        <dbReference type="RuleBase" id="RU361185"/>
    </source>
</evidence>
<dbReference type="InterPro" id="IPR017957">
    <property type="entry name" value="P_trefoil_CS"/>
</dbReference>
<keyword evidence="4 10" id="KW-0472">Membrane</keyword>
<evidence type="ECO:0000256" key="4">
    <source>
        <dbReference type="ARBA" id="ARBA00023136"/>
    </source>
</evidence>
<gene>
    <name evidence="12" type="ORF">KUTeg_009225</name>
</gene>
<dbReference type="CDD" id="cd14752">
    <property type="entry name" value="GH31_N"/>
    <property type="match status" value="1"/>
</dbReference>
<dbReference type="InterPro" id="IPR025887">
    <property type="entry name" value="Glyco_hydro_31_N_dom"/>
</dbReference>
<dbReference type="Gene3D" id="4.10.110.10">
    <property type="entry name" value="Spasmolytic Protein, domain 1"/>
    <property type="match status" value="1"/>
</dbReference>
<evidence type="ECO:0000256" key="6">
    <source>
        <dbReference type="ARBA" id="ARBA00023180"/>
    </source>
</evidence>
<dbReference type="PROSITE" id="PS00707">
    <property type="entry name" value="GLYCOSYL_HYDROL_F31_2"/>
    <property type="match status" value="1"/>
</dbReference>
<comment type="subcellular location">
    <subcellularLocation>
        <location evidence="1">Endomembrane system</location>
    </subcellularLocation>
</comment>
<dbReference type="SUPFAM" id="SSF74650">
    <property type="entry name" value="Galactose mutarotase-like"/>
    <property type="match status" value="1"/>
</dbReference>
<evidence type="ECO:0000256" key="8">
    <source>
        <dbReference type="PROSITE-ProRule" id="PRU00779"/>
    </source>
</evidence>
<evidence type="ECO:0000313" key="13">
    <source>
        <dbReference type="Proteomes" id="UP001217089"/>
    </source>
</evidence>
<name>A0ABQ9FBK1_TEGGR</name>
<dbReference type="Pfam" id="PF01055">
    <property type="entry name" value="Glyco_hydro_31_2nd"/>
    <property type="match status" value="1"/>
</dbReference>
<evidence type="ECO:0000256" key="7">
    <source>
        <dbReference type="ARBA" id="ARBA00023295"/>
    </source>
</evidence>
<keyword evidence="10" id="KW-0812">Transmembrane</keyword>
<sequence>MQRNFPSSIMKQPRLIVLLVGIIVVGFVLWLKSFVLPYVTNLYVEMNIDKIQDGTNKFAYQLQIQKTKSNSINIFAKNVLHKTMHYISSKDKDDSKLYFKSQLFESEISLKLNSKNEEKLTKTTELKTKLSCDISKEEERFDCYPENDASQQKCEARGCCWRIAKSRQKPLKSTNLNDTQAPLDVPYCYYPKDFPGYKVDSIKNTRLGFTASLSRNTKVYYPNDIMNLMMDVRYETKSRLRIKIYDPAHTRYEVPMTVPSVTNRPSTTDYSVTGIKARQPLNFQVNRVSSDASVPTQLIRTDSAAPFIFADQFIQLSYYLPSKYIYGLGEHRDTLLHNTNWTRFTLWNRDQFPVENSNLYGSHPFYLMMENDGKSHGVFLLNSNAMEVIGRSFMPPYWSLGFHLCRWGYKTANGTLEVADRNKKVGIPQDVQWNDIDYMDRYLDFTISKDFGDQAAMVKALHDRGMHYIMIVDPGISNTQKPGTYNPYDLGMKMDIFVKDALTGKPIIGKVWPGNTAFPDFTHPSSQKYWTSLVTDFHNKVPFDGMWIDMNEMSSFVIGSISGCPKNSTFENPPYVPAVLGGILSSSTLCATAKHYASIQYNVHNLYGYLEGKATNVALTSIRQKRPFIISRSTFAGHGQYAGHWTGDNDATYHDMAISIPAILSMNMFGISVVGADICGFRGNTNEQLCQRWHQLGAFYPFSRNHNSLGLQVLNK</sequence>
<feature type="domain" description="P-type" evidence="11">
    <location>
        <begin position="130"/>
        <end position="192"/>
    </location>
</feature>
<keyword evidence="6" id="KW-0325">Glycoprotein</keyword>
<dbReference type="CDD" id="cd00111">
    <property type="entry name" value="Trefoil"/>
    <property type="match status" value="1"/>
</dbReference>
<reference evidence="12 13" key="1">
    <citation type="submission" date="2022-12" db="EMBL/GenBank/DDBJ databases">
        <title>Chromosome-level genome of Tegillarca granosa.</title>
        <authorList>
            <person name="Kim J."/>
        </authorList>
    </citation>
    <scope>NUCLEOTIDE SEQUENCE [LARGE SCALE GENOMIC DNA]</scope>
    <source>
        <strain evidence="12">Teg-2019</strain>
        <tissue evidence="12">Adductor muscle</tissue>
    </source>
</reference>
<evidence type="ECO:0000259" key="11">
    <source>
        <dbReference type="PROSITE" id="PS51448"/>
    </source>
</evidence>
<comment type="caution">
    <text evidence="8">Lacks conserved residue(s) required for the propagation of feature annotation.</text>
</comment>
<dbReference type="InterPro" id="IPR000519">
    <property type="entry name" value="P_trefoil_dom"/>
</dbReference>
<accession>A0ABQ9FBK1</accession>
<evidence type="ECO:0000256" key="3">
    <source>
        <dbReference type="ARBA" id="ARBA00022801"/>
    </source>
</evidence>
<organism evidence="12 13">
    <name type="scientific">Tegillarca granosa</name>
    <name type="common">Malaysian cockle</name>
    <name type="synonym">Anadara granosa</name>
    <dbReference type="NCBI Taxonomy" id="220873"/>
    <lineage>
        <taxon>Eukaryota</taxon>
        <taxon>Metazoa</taxon>
        <taxon>Spiralia</taxon>
        <taxon>Lophotrochozoa</taxon>
        <taxon>Mollusca</taxon>
        <taxon>Bivalvia</taxon>
        <taxon>Autobranchia</taxon>
        <taxon>Pteriomorphia</taxon>
        <taxon>Arcoida</taxon>
        <taxon>Arcoidea</taxon>
        <taxon>Arcidae</taxon>
        <taxon>Tegillarca</taxon>
    </lineage>
</organism>
<keyword evidence="13" id="KW-1185">Reference proteome</keyword>
<dbReference type="SMART" id="SM00018">
    <property type="entry name" value="PD"/>
    <property type="match status" value="1"/>
</dbReference>
<dbReference type="InterPro" id="IPR000322">
    <property type="entry name" value="Glyco_hydro_31_TIM"/>
</dbReference>
<protein>
    <recommendedName>
        <fullName evidence="11">P-type domain-containing protein</fullName>
    </recommendedName>
</protein>
<dbReference type="Gene3D" id="3.20.20.80">
    <property type="entry name" value="Glycosidases"/>
    <property type="match status" value="1"/>
</dbReference>
<evidence type="ECO:0000256" key="2">
    <source>
        <dbReference type="ARBA" id="ARBA00007806"/>
    </source>
</evidence>
<feature type="transmembrane region" description="Helical" evidence="10">
    <location>
        <begin position="12"/>
        <end position="31"/>
    </location>
</feature>
<comment type="similarity">
    <text evidence="2 9">Belongs to the glycosyl hydrolase 31 family.</text>
</comment>
<dbReference type="InterPro" id="IPR030459">
    <property type="entry name" value="Glyco_hydro_31_CS"/>
</dbReference>
<evidence type="ECO:0000256" key="5">
    <source>
        <dbReference type="ARBA" id="ARBA00023157"/>
    </source>
</evidence>
<keyword evidence="3 9" id="KW-0378">Hydrolase</keyword>
<dbReference type="Pfam" id="PF13802">
    <property type="entry name" value="Gal_mutarotas_2"/>
    <property type="match status" value="1"/>
</dbReference>
<keyword evidence="5" id="KW-1015">Disulfide bond</keyword>
<dbReference type="InterPro" id="IPR044913">
    <property type="entry name" value="P_trefoil_dom_sf"/>
</dbReference>
<dbReference type="Gene3D" id="2.60.40.1760">
    <property type="entry name" value="glycosyl hydrolase (family 31)"/>
    <property type="match status" value="1"/>
</dbReference>
<evidence type="ECO:0000313" key="12">
    <source>
        <dbReference type="EMBL" id="KAJ8313227.1"/>
    </source>
</evidence>
<dbReference type="InterPro" id="IPR030458">
    <property type="entry name" value="Glyco_hydro_31_AS"/>
</dbReference>
<dbReference type="PROSITE" id="PS51448">
    <property type="entry name" value="P_TREFOIL_2"/>
    <property type="match status" value="1"/>
</dbReference>
<dbReference type="SUPFAM" id="SSF51445">
    <property type="entry name" value="(Trans)glycosidases"/>
    <property type="match status" value="1"/>
</dbReference>
<evidence type="ECO:0000256" key="1">
    <source>
        <dbReference type="ARBA" id="ARBA00004308"/>
    </source>
</evidence>
<dbReference type="PANTHER" id="PTHR22762:SF131">
    <property type="entry name" value="GLYCOSIDE HYDROLASE FAMILY 31 N-TERMINAL DOMAIN-CONTAINING PROTEIN"/>
    <property type="match status" value="1"/>
</dbReference>
<keyword evidence="7 9" id="KW-0326">Glycosidase</keyword>
<dbReference type="InterPro" id="IPR011013">
    <property type="entry name" value="Gal_mutarotase_sf_dom"/>
</dbReference>
<evidence type="ECO:0000256" key="10">
    <source>
        <dbReference type="SAM" id="Phobius"/>
    </source>
</evidence>
<dbReference type="InterPro" id="IPR017853">
    <property type="entry name" value="GH"/>
</dbReference>
<dbReference type="CDD" id="cd06602">
    <property type="entry name" value="GH31_MGAM_SI_GAA"/>
    <property type="match status" value="1"/>
</dbReference>
<dbReference type="PANTHER" id="PTHR22762">
    <property type="entry name" value="ALPHA-GLUCOSIDASE"/>
    <property type="match status" value="1"/>
</dbReference>
<proteinExistence type="inferred from homology"/>
<dbReference type="EMBL" id="JARBDR010000398">
    <property type="protein sequence ID" value="KAJ8313227.1"/>
    <property type="molecule type" value="Genomic_DNA"/>
</dbReference>
<dbReference type="PROSITE" id="PS00129">
    <property type="entry name" value="GLYCOSYL_HYDROL_F31_1"/>
    <property type="match status" value="1"/>
</dbReference>